<dbReference type="InterPro" id="IPR004838">
    <property type="entry name" value="NHTrfase_class1_PyrdxlP-BS"/>
</dbReference>
<name>A0A330HVF7_9HYPH</name>
<dbReference type="FunFam" id="3.40.640.10:FF:000066">
    <property type="entry name" value="Aspartate aminotransferase"/>
    <property type="match status" value="1"/>
</dbReference>
<keyword evidence="10" id="KW-1185">Reference proteome</keyword>
<sequence length="394" mass="42656">MFETLQPAPADKILALIGLYRNDPRPGKVDLGVGVYKDIDGRTPVMRAVREAEKRLLASQDTKTYLGLAGDTGFNAAMIKLAFGGKADHSRIRAAQAPGGSGALRLVAELLQRTRAGATVWLSDPTWPNHLPVMRAAGLQVRDYPYFDAASGAVRFDEMLTALKTANSGDVVLLHGCCHNPTGANLDAVQWAKVADVLLERGLLPFVDIAYQGFGEGLDADAAGLRLLADKVPEMVVASSCSKNFAVYRDRVGAAMIMAKDGGQADVAMSQMLAAARALYSMPPDHGAAAVRMVLEDAGLKKDWETELEEMRLRMLRLRVAFAEALRRQSNSDRFDFVASHRGMFSRLGLTEAQVERLRTEHAVYMVGDSRINVAGLPEDGMDDLAKAIVSVLD</sequence>
<gene>
    <name evidence="9" type="ORF">DPM33_22085</name>
</gene>
<evidence type="ECO:0000313" key="10">
    <source>
        <dbReference type="Proteomes" id="UP000251558"/>
    </source>
</evidence>
<dbReference type="GO" id="GO:0004069">
    <property type="term" value="F:L-aspartate:2-oxoglutarate aminotransferase activity"/>
    <property type="evidence" value="ECO:0007669"/>
    <property type="project" value="TreeGrafter"/>
</dbReference>
<feature type="domain" description="Aminotransferase class I/classII large" evidence="8">
    <location>
        <begin position="27"/>
        <end position="389"/>
    </location>
</feature>
<evidence type="ECO:0000256" key="4">
    <source>
        <dbReference type="ARBA" id="ARBA00022576"/>
    </source>
</evidence>
<evidence type="ECO:0000256" key="6">
    <source>
        <dbReference type="ARBA" id="ARBA00022898"/>
    </source>
</evidence>
<dbReference type="RefSeq" id="WP_112099547.1">
    <property type="nucleotide sequence ID" value="NZ_QMBP01000011.1"/>
</dbReference>
<reference evidence="10" key="1">
    <citation type="submission" date="2018-06" db="EMBL/GenBank/DDBJ databases">
        <authorList>
            <person name="Helene L.C."/>
            <person name="Dall'Agnol R."/>
            <person name="Delamuta J.R."/>
            <person name="Hungria M."/>
        </authorList>
    </citation>
    <scope>NUCLEOTIDE SEQUENCE [LARGE SCALE GENOMIC DNA]</scope>
    <source>
        <strain evidence="10">AC99b</strain>
    </source>
</reference>
<dbReference type="InterPro" id="IPR015421">
    <property type="entry name" value="PyrdxlP-dep_Trfase_major"/>
</dbReference>
<comment type="similarity">
    <text evidence="2 7">Belongs to the class-I pyridoxal-phosphate-dependent aminotransferase family.</text>
</comment>
<proteinExistence type="inferred from homology"/>
<dbReference type="Proteomes" id="UP000251558">
    <property type="component" value="Unassembled WGS sequence"/>
</dbReference>
<keyword evidence="4 7" id="KW-0032">Aminotransferase</keyword>
<evidence type="ECO:0000256" key="1">
    <source>
        <dbReference type="ARBA" id="ARBA00001933"/>
    </source>
</evidence>
<dbReference type="SUPFAM" id="SSF53383">
    <property type="entry name" value="PLP-dependent transferases"/>
    <property type="match status" value="1"/>
</dbReference>
<comment type="subunit">
    <text evidence="3">Homodimer.</text>
</comment>
<dbReference type="PANTHER" id="PTHR11879:SF22">
    <property type="entry name" value="ASPARTATE AMINOTRANSFERASE, MITOCHONDRIAL"/>
    <property type="match status" value="1"/>
</dbReference>
<dbReference type="GO" id="GO:0042802">
    <property type="term" value="F:identical protein binding"/>
    <property type="evidence" value="ECO:0007669"/>
    <property type="project" value="TreeGrafter"/>
</dbReference>
<dbReference type="EMBL" id="QMBP01000011">
    <property type="protein sequence ID" value="RAZ88677.1"/>
    <property type="molecule type" value="Genomic_DNA"/>
</dbReference>
<evidence type="ECO:0000259" key="8">
    <source>
        <dbReference type="Pfam" id="PF00155"/>
    </source>
</evidence>
<accession>A0A330HVF7</accession>
<evidence type="ECO:0000313" key="9">
    <source>
        <dbReference type="EMBL" id="RAZ88677.1"/>
    </source>
</evidence>
<keyword evidence="5 7" id="KW-0808">Transferase</keyword>
<dbReference type="GO" id="GO:0005829">
    <property type="term" value="C:cytosol"/>
    <property type="evidence" value="ECO:0007669"/>
    <property type="project" value="TreeGrafter"/>
</dbReference>
<dbReference type="PANTHER" id="PTHR11879">
    <property type="entry name" value="ASPARTATE AMINOTRANSFERASE"/>
    <property type="match status" value="1"/>
</dbReference>
<evidence type="ECO:0000256" key="3">
    <source>
        <dbReference type="ARBA" id="ARBA00011738"/>
    </source>
</evidence>
<organism evidence="9 10">
    <name type="scientific">Mesorhizobium hawassense</name>
    <dbReference type="NCBI Taxonomy" id="1209954"/>
    <lineage>
        <taxon>Bacteria</taxon>
        <taxon>Pseudomonadati</taxon>
        <taxon>Pseudomonadota</taxon>
        <taxon>Alphaproteobacteria</taxon>
        <taxon>Hyphomicrobiales</taxon>
        <taxon>Phyllobacteriaceae</taxon>
        <taxon>Mesorhizobium</taxon>
    </lineage>
</organism>
<comment type="cofactor">
    <cofactor evidence="1 7">
        <name>pyridoxal 5'-phosphate</name>
        <dbReference type="ChEBI" id="CHEBI:597326"/>
    </cofactor>
</comment>
<evidence type="ECO:0000256" key="7">
    <source>
        <dbReference type="RuleBase" id="RU000481"/>
    </source>
</evidence>
<dbReference type="Pfam" id="PF00155">
    <property type="entry name" value="Aminotran_1_2"/>
    <property type="match status" value="1"/>
</dbReference>
<comment type="caution">
    <text evidence="9">The sequence shown here is derived from an EMBL/GenBank/DDBJ whole genome shotgun (WGS) entry which is preliminary data.</text>
</comment>
<dbReference type="NCBIfam" id="NF006719">
    <property type="entry name" value="PRK09257.1"/>
    <property type="match status" value="1"/>
</dbReference>
<dbReference type="GO" id="GO:0030170">
    <property type="term" value="F:pyridoxal phosphate binding"/>
    <property type="evidence" value="ECO:0007669"/>
    <property type="project" value="InterPro"/>
</dbReference>
<dbReference type="InterPro" id="IPR000796">
    <property type="entry name" value="Asp_trans"/>
</dbReference>
<dbReference type="Gene3D" id="3.90.1150.10">
    <property type="entry name" value="Aspartate Aminotransferase, domain 1"/>
    <property type="match status" value="1"/>
</dbReference>
<keyword evidence="6" id="KW-0663">Pyridoxal phosphate</keyword>
<dbReference type="CDD" id="cd00609">
    <property type="entry name" value="AAT_like"/>
    <property type="match status" value="1"/>
</dbReference>
<dbReference type="InterPro" id="IPR004839">
    <property type="entry name" value="Aminotransferase_I/II_large"/>
</dbReference>
<evidence type="ECO:0000256" key="2">
    <source>
        <dbReference type="ARBA" id="ARBA00007441"/>
    </source>
</evidence>
<dbReference type="Gene3D" id="3.40.640.10">
    <property type="entry name" value="Type I PLP-dependent aspartate aminotransferase-like (Major domain)"/>
    <property type="match status" value="1"/>
</dbReference>
<protein>
    <recommendedName>
        <fullName evidence="7">Aminotransferase</fullName>
        <ecNumber evidence="7">2.6.1.-</ecNumber>
    </recommendedName>
</protein>
<reference evidence="9 10" key="2">
    <citation type="submission" date="2018-07" db="EMBL/GenBank/DDBJ databases">
        <title>Diversity of Mesorhizobium strains in Brazil.</title>
        <authorList>
            <person name="Helene L.C.F."/>
            <person name="Dall'Agnol R."/>
            <person name="Delamuta J.R.M."/>
            <person name="Hungria M."/>
        </authorList>
    </citation>
    <scope>NUCLEOTIDE SEQUENCE [LARGE SCALE GENOMIC DNA]</scope>
    <source>
        <strain evidence="9 10">AC99b</strain>
    </source>
</reference>
<dbReference type="InterPro" id="IPR015424">
    <property type="entry name" value="PyrdxlP-dep_Trfase"/>
</dbReference>
<dbReference type="InterPro" id="IPR015422">
    <property type="entry name" value="PyrdxlP-dep_Trfase_small"/>
</dbReference>
<dbReference type="GO" id="GO:0004838">
    <property type="term" value="F:L-tyrosine-2-oxoglutarate transaminase activity"/>
    <property type="evidence" value="ECO:0007669"/>
    <property type="project" value="TreeGrafter"/>
</dbReference>
<dbReference type="PRINTS" id="PR00799">
    <property type="entry name" value="TRANSAMINASE"/>
</dbReference>
<dbReference type="AlphaFoldDB" id="A0A330HVF7"/>
<dbReference type="EC" id="2.6.1.-" evidence="7"/>
<dbReference type="PROSITE" id="PS00105">
    <property type="entry name" value="AA_TRANSFER_CLASS_1"/>
    <property type="match status" value="1"/>
</dbReference>
<evidence type="ECO:0000256" key="5">
    <source>
        <dbReference type="ARBA" id="ARBA00022679"/>
    </source>
</evidence>
<dbReference type="GO" id="GO:0033585">
    <property type="term" value="P:L-phenylalanine biosynthetic process from chorismate via phenylpyruvate"/>
    <property type="evidence" value="ECO:0007669"/>
    <property type="project" value="TreeGrafter"/>
</dbReference>
<dbReference type="OrthoDB" id="9766445at2"/>